<evidence type="ECO:0000313" key="2">
    <source>
        <dbReference type="EMBL" id="TFF67513.1"/>
    </source>
</evidence>
<dbReference type="RefSeq" id="WP_134710548.1">
    <property type="nucleotide sequence ID" value="NZ_CP119081.1"/>
</dbReference>
<sequence length="211" mass="23994">MGKKERKLTPKEQKRKEKFEELSSEMIKMGYKKTDLTLGTLTANLLAIPIMLPFMALGLLIFKLTQANVKIIIMIEIFDLIILFGILLVLIVIHELIHGLTWGAFAKNHFKSIDFGFIWSTLTPYCTCNETLKKWQYILGGLMPTLVLGFGILAAACILHNIFLFMIAELMIVSGGGDFLIVFKILLYKSKGNDVYYYDHPYECGVVVFEK</sequence>
<dbReference type="AlphaFoldDB" id="A0A4R9C5Z1"/>
<comment type="caution">
    <text evidence="2">The sequence shown here is derived from an EMBL/GenBank/DDBJ whole genome shotgun (WGS) entry which is preliminary data.</text>
</comment>
<accession>A0A4R9C5Z1</accession>
<dbReference type="Proteomes" id="UP000297454">
    <property type="component" value="Unassembled WGS sequence"/>
</dbReference>
<dbReference type="EMBL" id="SCFR01000002">
    <property type="protein sequence ID" value="TFF67513.1"/>
    <property type="molecule type" value="Genomic_DNA"/>
</dbReference>
<feature type="transmembrane region" description="Helical" evidence="1">
    <location>
        <begin position="36"/>
        <end position="59"/>
    </location>
</feature>
<reference evidence="2 3" key="1">
    <citation type="submission" date="2019-01" db="EMBL/GenBank/DDBJ databases">
        <title>Draft Genome Sequences of Helcococcus ovis Strains Isolated from the Uterus and Vagina of Dairy Cows with Metritis.</title>
        <authorList>
            <person name="Cunha F."/>
            <person name="Jeon S.J."/>
            <person name="Kutzer P."/>
            <person name="Galvao K.N."/>
        </authorList>
    </citation>
    <scope>NUCLEOTIDE SEQUENCE [LARGE SCALE GENOMIC DNA]</scope>
    <source>
        <strain evidence="2 3">KG-37</strain>
    </source>
</reference>
<dbReference type="InterPro" id="IPR021683">
    <property type="entry name" value="DUF3267"/>
</dbReference>
<keyword evidence="1" id="KW-0472">Membrane</keyword>
<evidence type="ECO:0000256" key="1">
    <source>
        <dbReference type="SAM" id="Phobius"/>
    </source>
</evidence>
<feature type="transmembrane region" description="Helical" evidence="1">
    <location>
        <begin position="162"/>
        <end position="183"/>
    </location>
</feature>
<dbReference type="GeneID" id="97030590"/>
<gene>
    <name evidence="2" type="ORF">EQF91_00920</name>
</gene>
<proteinExistence type="predicted"/>
<protein>
    <submittedName>
        <fullName evidence="2">DUF3267 domain-containing protein</fullName>
    </submittedName>
</protein>
<dbReference type="OrthoDB" id="9789112at2"/>
<keyword evidence="3" id="KW-1185">Reference proteome</keyword>
<dbReference type="Pfam" id="PF11667">
    <property type="entry name" value="DUF3267"/>
    <property type="match status" value="1"/>
</dbReference>
<feature type="transmembrane region" description="Helical" evidence="1">
    <location>
        <begin position="71"/>
        <end position="93"/>
    </location>
</feature>
<evidence type="ECO:0000313" key="3">
    <source>
        <dbReference type="Proteomes" id="UP000297454"/>
    </source>
</evidence>
<organism evidence="2 3">
    <name type="scientific">Helcococcus ovis</name>
    <dbReference type="NCBI Taxonomy" id="72026"/>
    <lineage>
        <taxon>Bacteria</taxon>
        <taxon>Bacillati</taxon>
        <taxon>Bacillota</taxon>
        <taxon>Tissierellia</taxon>
        <taxon>Tissierellales</taxon>
        <taxon>Peptoniphilaceae</taxon>
        <taxon>Helcococcus</taxon>
    </lineage>
</organism>
<keyword evidence="1" id="KW-0812">Transmembrane</keyword>
<keyword evidence="1" id="KW-1133">Transmembrane helix</keyword>
<name>A0A4R9C5Z1_9FIRM</name>
<feature type="transmembrane region" description="Helical" evidence="1">
    <location>
        <begin position="137"/>
        <end position="156"/>
    </location>
</feature>